<proteinExistence type="inferred from homology"/>
<keyword evidence="5 10" id="KW-0812">Transmembrane</keyword>
<feature type="signal peptide" evidence="11">
    <location>
        <begin position="1"/>
        <end position="27"/>
    </location>
</feature>
<dbReference type="EMBL" id="CP012401">
    <property type="protein sequence ID" value="ALG70035.1"/>
    <property type="molecule type" value="Genomic_DNA"/>
</dbReference>
<dbReference type="InterPro" id="IPR002229">
    <property type="entry name" value="RhesusRHD"/>
</dbReference>
<keyword evidence="4" id="KW-1003">Cell membrane</keyword>
<dbReference type="PROSITE" id="PS01219">
    <property type="entry name" value="AMMONIUM_TRANSP"/>
    <property type="match status" value="1"/>
</dbReference>
<feature type="transmembrane region" description="Helical" evidence="10">
    <location>
        <begin position="195"/>
        <end position="218"/>
    </location>
</feature>
<evidence type="ECO:0000256" key="10">
    <source>
        <dbReference type="RuleBase" id="RU362002"/>
    </source>
</evidence>
<dbReference type="InterPro" id="IPR029020">
    <property type="entry name" value="Ammonium/urea_transptr"/>
</dbReference>
<dbReference type="Proteomes" id="UP000069935">
    <property type="component" value="Chromosome 1"/>
</dbReference>
<evidence type="ECO:0000256" key="3">
    <source>
        <dbReference type="ARBA" id="ARBA00022448"/>
    </source>
</evidence>
<protein>
    <recommendedName>
        <fullName evidence="9 10">Ammonium transporter</fullName>
    </recommendedName>
</protein>
<dbReference type="InterPro" id="IPR024041">
    <property type="entry name" value="NH4_transpt_AmtB-like_dom"/>
</dbReference>
<dbReference type="KEGG" id="ati:AL072_02880"/>
<feature type="transmembrane region" description="Helical" evidence="10">
    <location>
        <begin position="162"/>
        <end position="183"/>
    </location>
</feature>
<evidence type="ECO:0000256" key="1">
    <source>
        <dbReference type="ARBA" id="ARBA00004651"/>
    </source>
</evidence>
<reference evidence="14" key="1">
    <citation type="submission" date="2015-08" db="EMBL/GenBank/DDBJ databases">
        <title>Complete Genome Sequence of Azospirillum thiophilum BV-S.</title>
        <authorList>
            <person name="Fomenkov A."/>
            <person name="Vincze T."/>
            <person name="Grabovich M."/>
            <person name="Dubinina G."/>
            <person name="Orlova M."/>
            <person name="Belousova E."/>
            <person name="Roberts R.J."/>
        </authorList>
    </citation>
    <scope>NUCLEOTIDE SEQUENCE [LARGE SCALE GENOMIC DNA]</scope>
    <source>
        <strain evidence="14">BV-S</strain>
    </source>
</reference>
<evidence type="ECO:0000256" key="9">
    <source>
        <dbReference type="ARBA" id="ARBA00050025"/>
    </source>
</evidence>
<dbReference type="FunFam" id="1.10.3430.10:FF:000007">
    <property type="entry name" value="Ammonium transporter"/>
    <property type="match status" value="1"/>
</dbReference>
<dbReference type="InterPro" id="IPR001905">
    <property type="entry name" value="Ammonium_transpt"/>
</dbReference>
<gene>
    <name evidence="13" type="ORF">AL072_02880</name>
</gene>
<keyword evidence="14" id="KW-1185">Reference proteome</keyword>
<dbReference type="Gene3D" id="1.10.3430.10">
    <property type="entry name" value="Ammonium transporter AmtB like domains"/>
    <property type="match status" value="1"/>
</dbReference>
<dbReference type="PANTHER" id="PTHR43029:SF10">
    <property type="entry name" value="AMMONIUM TRANSPORTER MEP2"/>
    <property type="match status" value="1"/>
</dbReference>
<accession>A0AAC8VV69</accession>
<feature type="transmembrane region" description="Helical" evidence="10">
    <location>
        <begin position="80"/>
        <end position="102"/>
    </location>
</feature>
<keyword evidence="8 10" id="KW-0924">Ammonia transport</keyword>
<evidence type="ECO:0000256" key="11">
    <source>
        <dbReference type="SAM" id="SignalP"/>
    </source>
</evidence>
<sequence>MNRLFLMAAPMIAVALGAAGLPVAAFAQDAAAAATPAPTLSAGDTAWMLTATALVLFMTIPGLALFYGGMVRKKNVLATVMQSFAICCLVSILWIVIGYSLAFSEGSPYVGGLSKALLNGLTKDSLSGVIPESVFIVFQMTFAIITPALITGAFADRMKFSSMLVFTALWSVVIYAPITHWVWGPGGYLMGDGVLDYAGGTVVHINAGVAGLVAALVLGKRKGYPNENFAPHNLVLSLVGAAMLWVGWFGFNAGSAVAADGRAGMAMLVTQIAAAAAALAWMFAEWVLKGKPSVLGIISGAVGGLVAITPASGFVGPMGALVIGVVAGVVCYWGATGLKHALGYDDSLDAFGVHGIGGIVGAVLTGVFAQEAIGGTAGLLEGNAGQVVTQLYGIVATIIYSGIGSFILLKVIDVVMGLRVEEDVERDGLDLALHGESIH</sequence>
<comment type="similarity">
    <text evidence="2 10">Belongs to the ammonia transporter channel (TC 1.A.11.2) family.</text>
</comment>
<evidence type="ECO:0000256" key="6">
    <source>
        <dbReference type="ARBA" id="ARBA00022989"/>
    </source>
</evidence>
<organism evidence="13 14">
    <name type="scientific">Azospirillum thiophilum</name>
    <dbReference type="NCBI Taxonomy" id="528244"/>
    <lineage>
        <taxon>Bacteria</taxon>
        <taxon>Pseudomonadati</taxon>
        <taxon>Pseudomonadota</taxon>
        <taxon>Alphaproteobacteria</taxon>
        <taxon>Rhodospirillales</taxon>
        <taxon>Azospirillaceae</taxon>
        <taxon>Azospirillum</taxon>
    </lineage>
</organism>
<feature type="chain" id="PRO_5042160552" description="Ammonium transporter" evidence="11">
    <location>
        <begin position="28"/>
        <end position="439"/>
    </location>
</feature>
<keyword evidence="11" id="KW-0732">Signal</keyword>
<evidence type="ECO:0000313" key="14">
    <source>
        <dbReference type="Proteomes" id="UP000069935"/>
    </source>
</evidence>
<dbReference type="Pfam" id="PF00909">
    <property type="entry name" value="Ammonium_transp"/>
    <property type="match status" value="1"/>
</dbReference>
<feature type="transmembrane region" description="Helical" evidence="10">
    <location>
        <begin position="46"/>
        <end position="68"/>
    </location>
</feature>
<dbReference type="SUPFAM" id="SSF111352">
    <property type="entry name" value="Ammonium transporter"/>
    <property type="match status" value="1"/>
</dbReference>
<feature type="transmembrane region" description="Helical" evidence="10">
    <location>
        <begin position="134"/>
        <end position="155"/>
    </location>
</feature>
<evidence type="ECO:0000256" key="7">
    <source>
        <dbReference type="ARBA" id="ARBA00023136"/>
    </source>
</evidence>
<comment type="subcellular location">
    <subcellularLocation>
        <location evidence="1 10">Cell membrane</location>
        <topology evidence="1 10">Multi-pass membrane protein</topology>
    </subcellularLocation>
</comment>
<feature type="transmembrane region" description="Helical" evidence="10">
    <location>
        <begin position="350"/>
        <end position="369"/>
    </location>
</feature>
<dbReference type="RefSeq" id="WP_045581593.1">
    <property type="nucleotide sequence ID" value="NZ_CP012401.1"/>
</dbReference>
<feature type="transmembrane region" description="Helical" evidence="10">
    <location>
        <begin position="318"/>
        <end position="338"/>
    </location>
</feature>
<dbReference type="GO" id="GO:0005886">
    <property type="term" value="C:plasma membrane"/>
    <property type="evidence" value="ECO:0007669"/>
    <property type="project" value="UniProtKB-SubCell"/>
</dbReference>
<feature type="transmembrane region" description="Helical" evidence="10">
    <location>
        <begin position="230"/>
        <end position="251"/>
    </location>
</feature>
<dbReference type="PANTHER" id="PTHR43029">
    <property type="entry name" value="AMMONIUM TRANSPORTER MEP2"/>
    <property type="match status" value="1"/>
</dbReference>
<evidence type="ECO:0000256" key="2">
    <source>
        <dbReference type="ARBA" id="ARBA00005887"/>
    </source>
</evidence>
<evidence type="ECO:0000259" key="12">
    <source>
        <dbReference type="Pfam" id="PF00909"/>
    </source>
</evidence>
<dbReference type="InterPro" id="IPR018047">
    <property type="entry name" value="Ammonium_transpt_CS"/>
</dbReference>
<dbReference type="AlphaFoldDB" id="A0AAC8VV69"/>
<dbReference type="GO" id="GO:0008519">
    <property type="term" value="F:ammonium channel activity"/>
    <property type="evidence" value="ECO:0007669"/>
    <property type="project" value="InterPro"/>
</dbReference>
<feature type="domain" description="Ammonium transporter AmtB-like" evidence="12">
    <location>
        <begin position="46"/>
        <end position="437"/>
    </location>
</feature>
<evidence type="ECO:0000313" key="13">
    <source>
        <dbReference type="EMBL" id="ALG70035.1"/>
    </source>
</evidence>
<keyword evidence="6 10" id="KW-1133">Transmembrane helix</keyword>
<evidence type="ECO:0000256" key="8">
    <source>
        <dbReference type="ARBA" id="ARBA00023177"/>
    </source>
</evidence>
<evidence type="ECO:0000256" key="4">
    <source>
        <dbReference type="ARBA" id="ARBA00022475"/>
    </source>
</evidence>
<reference evidence="13 14" key="2">
    <citation type="journal article" date="2016" name="Genome Announc.">
        <title>Complete Genome Sequence of a Strain of Azospirillum thiophilum Isolated from a Sulfide Spring.</title>
        <authorList>
            <person name="Fomenkov A."/>
            <person name="Vincze T."/>
            <person name="Grabovich M."/>
            <person name="Anton B.P."/>
            <person name="Dubinina G."/>
            <person name="Orlova M."/>
            <person name="Belousova E."/>
            <person name="Roberts R.J."/>
        </authorList>
    </citation>
    <scope>NUCLEOTIDE SEQUENCE [LARGE SCALE GENOMIC DNA]</scope>
    <source>
        <strain evidence="13 14">BV-S</strain>
    </source>
</reference>
<keyword evidence="3 10" id="KW-0813">Transport</keyword>
<evidence type="ECO:0000256" key="5">
    <source>
        <dbReference type="ARBA" id="ARBA00022692"/>
    </source>
</evidence>
<feature type="transmembrane region" description="Helical" evidence="10">
    <location>
        <begin position="263"/>
        <end position="282"/>
    </location>
</feature>
<dbReference type="NCBIfam" id="TIGR00836">
    <property type="entry name" value="amt"/>
    <property type="match status" value="1"/>
</dbReference>
<keyword evidence="7 10" id="KW-0472">Membrane</keyword>
<dbReference type="PRINTS" id="PR00342">
    <property type="entry name" value="RHESUSRHD"/>
</dbReference>
<feature type="transmembrane region" description="Helical" evidence="10">
    <location>
        <begin position="294"/>
        <end position="312"/>
    </location>
</feature>
<feature type="transmembrane region" description="Helical" evidence="10">
    <location>
        <begin position="389"/>
        <end position="409"/>
    </location>
</feature>
<name>A0AAC8VV69_9PROT</name>